<protein>
    <submittedName>
        <fullName evidence="2">Uncharacterized protein</fullName>
    </submittedName>
</protein>
<dbReference type="Proteomes" id="UP000244336">
    <property type="component" value="Chromosome 4"/>
</dbReference>
<name>A0A2T7E3H1_9POAL</name>
<dbReference type="EMBL" id="CM009752">
    <property type="protein sequence ID" value="PUZ62366.1"/>
    <property type="molecule type" value="Genomic_DNA"/>
</dbReference>
<dbReference type="Gramene" id="PUZ62366">
    <property type="protein sequence ID" value="PUZ62366"/>
    <property type="gene ID" value="GQ55_4G351500"/>
</dbReference>
<proteinExistence type="predicted"/>
<gene>
    <name evidence="2" type="ORF">GQ55_4G351500</name>
</gene>
<sequence>MTVHSIMELRKLNGLSCSSHLASVHPCWAWKKWNAYLVLEMRLIYISLMDKRVWCCVDKAIITGLTVKCSRYSFAFLIWNVCTLEHLIGRFHYLKVSLRRSGMTSSANMSCNTTHRQQIRSSKLVDSTPKSLSKSQRKSFDSLFVLVVWHLWKERNSSVFNNASSPNTVHHGITLARFRLPSCKWSGS</sequence>
<dbReference type="AlphaFoldDB" id="A0A2T7E3H1"/>
<keyword evidence="3" id="KW-1185">Reference proteome</keyword>
<evidence type="ECO:0000256" key="1">
    <source>
        <dbReference type="SAM" id="MobiDB-lite"/>
    </source>
</evidence>
<organism evidence="2 3">
    <name type="scientific">Panicum hallii var. hallii</name>
    <dbReference type="NCBI Taxonomy" id="1504633"/>
    <lineage>
        <taxon>Eukaryota</taxon>
        <taxon>Viridiplantae</taxon>
        <taxon>Streptophyta</taxon>
        <taxon>Embryophyta</taxon>
        <taxon>Tracheophyta</taxon>
        <taxon>Spermatophyta</taxon>
        <taxon>Magnoliopsida</taxon>
        <taxon>Liliopsida</taxon>
        <taxon>Poales</taxon>
        <taxon>Poaceae</taxon>
        <taxon>PACMAD clade</taxon>
        <taxon>Panicoideae</taxon>
        <taxon>Panicodae</taxon>
        <taxon>Paniceae</taxon>
        <taxon>Panicinae</taxon>
        <taxon>Panicum</taxon>
        <taxon>Panicum sect. Panicum</taxon>
    </lineage>
</organism>
<evidence type="ECO:0000313" key="3">
    <source>
        <dbReference type="Proteomes" id="UP000244336"/>
    </source>
</evidence>
<evidence type="ECO:0000313" key="2">
    <source>
        <dbReference type="EMBL" id="PUZ62366.1"/>
    </source>
</evidence>
<accession>A0A2T7E3H1</accession>
<dbReference type="OrthoDB" id="677550at2759"/>
<reference evidence="2 3" key="1">
    <citation type="submission" date="2018-04" db="EMBL/GenBank/DDBJ databases">
        <title>WGS assembly of Panicum hallii var. hallii HAL2.</title>
        <authorList>
            <person name="Lovell J."/>
            <person name="Jenkins J."/>
            <person name="Lowry D."/>
            <person name="Mamidi S."/>
            <person name="Sreedasyam A."/>
            <person name="Weng X."/>
            <person name="Barry K."/>
            <person name="Bonette J."/>
            <person name="Campitelli B."/>
            <person name="Daum C."/>
            <person name="Gordon S."/>
            <person name="Gould B."/>
            <person name="Lipzen A."/>
            <person name="MacQueen A."/>
            <person name="Palacio-Mejia J."/>
            <person name="Plott C."/>
            <person name="Shakirov E."/>
            <person name="Shu S."/>
            <person name="Yoshinaga Y."/>
            <person name="Zane M."/>
            <person name="Rokhsar D."/>
            <person name="Grimwood J."/>
            <person name="Schmutz J."/>
            <person name="Juenger T."/>
        </authorList>
    </citation>
    <scope>NUCLEOTIDE SEQUENCE [LARGE SCALE GENOMIC DNA]</scope>
    <source>
        <strain evidence="3">cv. HAL2</strain>
    </source>
</reference>
<feature type="region of interest" description="Disordered" evidence="1">
    <location>
        <begin position="107"/>
        <end position="133"/>
    </location>
</feature>